<proteinExistence type="predicted"/>
<evidence type="ECO:0000313" key="2">
    <source>
        <dbReference type="EMBL" id="MFL0197452.1"/>
    </source>
</evidence>
<dbReference type="RefSeq" id="WP_406793555.1">
    <property type="nucleotide sequence ID" value="NZ_JBJHZX010000030.1"/>
</dbReference>
<keyword evidence="3" id="KW-1185">Reference proteome</keyword>
<dbReference type="EMBL" id="JBJHZX010000030">
    <property type="protein sequence ID" value="MFL0197452.1"/>
    <property type="molecule type" value="Genomic_DNA"/>
</dbReference>
<gene>
    <name evidence="2" type="ORF">ACJDU8_18055</name>
</gene>
<protein>
    <submittedName>
        <fullName evidence="2">Uncharacterized protein</fullName>
    </submittedName>
</protein>
<organism evidence="2 3">
    <name type="scientific">Candidatus Clostridium eludens</name>
    <dbReference type="NCBI Taxonomy" id="3381663"/>
    <lineage>
        <taxon>Bacteria</taxon>
        <taxon>Bacillati</taxon>
        <taxon>Bacillota</taxon>
        <taxon>Clostridia</taxon>
        <taxon>Eubacteriales</taxon>
        <taxon>Clostridiaceae</taxon>
        <taxon>Clostridium</taxon>
    </lineage>
</organism>
<accession>A0ABW8SN04</accession>
<evidence type="ECO:0000256" key="1">
    <source>
        <dbReference type="SAM" id="MobiDB-lite"/>
    </source>
</evidence>
<evidence type="ECO:0000313" key="3">
    <source>
        <dbReference type="Proteomes" id="UP001623660"/>
    </source>
</evidence>
<feature type="region of interest" description="Disordered" evidence="1">
    <location>
        <begin position="1"/>
        <end position="32"/>
    </location>
</feature>
<dbReference type="Proteomes" id="UP001623660">
    <property type="component" value="Unassembled WGS sequence"/>
</dbReference>
<name>A0ABW8SN04_9CLOT</name>
<comment type="caution">
    <text evidence="2">The sequence shown here is derived from an EMBL/GenBank/DDBJ whole genome shotgun (WGS) entry which is preliminary data.</text>
</comment>
<sequence>MLRAWISDSKVQLEKSSSHKQTPPEPKNHLINILKRVEIAGNP</sequence>
<reference evidence="2 3" key="1">
    <citation type="submission" date="2024-11" db="EMBL/GenBank/DDBJ databases">
        <authorList>
            <person name="Heng Y.C."/>
            <person name="Lim A.C.H."/>
            <person name="Lee J.K.Y."/>
            <person name="Kittelmann S."/>
        </authorList>
    </citation>
    <scope>NUCLEOTIDE SEQUENCE [LARGE SCALE GENOMIC DNA]</scope>
    <source>
        <strain evidence="2 3">WILCCON 0269</strain>
    </source>
</reference>